<proteinExistence type="predicted"/>
<dbReference type="RefSeq" id="WP_062286083.1">
    <property type="nucleotide sequence ID" value="NZ_LTBC01000024.1"/>
</dbReference>
<dbReference type="PATRIC" id="fig|1122241.3.peg.3172"/>
<organism evidence="1 2">
    <name type="scientific">Moorella mulderi DSM 14980</name>
    <dbReference type="NCBI Taxonomy" id="1122241"/>
    <lineage>
        <taxon>Bacteria</taxon>
        <taxon>Bacillati</taxon>
        <taxon>Bacillota</taxon>
        <taxon>Clostridia</taxon>
        <taxon>Neomoorellales</taxon>
        <taxon>Neomoorellaceae</taxon>
        <taxon>Neomoorella</taxon>
    </lineage>
</organism>
<keyword evidence="2" id="KW-1185">Reference proteome</keyword>
<evidence type="ECO:0000313" key="2">
    <source>
        <dbReference type="Proteomes" id="UP000075670"/>
    </source>
</evidence>
<dbReference type="EMBL" id="LTBC01000024">
    <property type="protein sequence ID" value="KYH30645.1"/>
    <property type="molecule type" value="Genomic_DNA"/>
</dbReference>
<comment type="caution">
    <text evidence="1">The sequence shown here is derived from an EMBL/GenBank/DDBJ whole genome shotgun (WGS) entry which is preliminary data.</text>
</comment>
<dbReference type="Proteomes" id="UP000075670">
    <property type="component" value="Unassembled WGS sequence"/>
</dbReference>
<sequence>MLKTIAALLAALQIACAEPDLVPLRERAEARGWTVEWERADGVKGGGIAYISSPELPGKIAVLDGSRLLLGMKPVPDAPGHYYPAADFLMPVAAELRDGRMHVWQGVFPLVELLEKTNWEEVEAR</sequence>
<gene>
    <name evidence="1" type="ORF">MOMUL_29780</name>
</gene>
<evidence type="ECO:0000313" key="1">
    <source>
        <dbReference type="EMBL" id="KYH30645.1"/>
    </source>
</evidence>
<dbReference type="AlphaFoldDB" id="A0A151ASQ5"/>
<name>A0A151ASQ5_9FIRM</name>
<protein>
    <submittedName>
        <fullName evidence="1">Uncharacterized protein</fullName>
    </submittedName>
</protein>
<reference evidence="1 2" key="1">
    <citation type="submission" date="2016-02" db="EMBL/GenBank/DDBJ databases">
        <title>Genome sequence of Moorella mulderi DSM 14980.</title>
        <authorList>
            <person name="Poehlein A."/>
            <person name="Daniel R."/>
        </authorList>
    </citation>
    <scope>NUCLEOTIDE SEQUENCE [LARGE SCALE GENOMIC DNA]</scope>
    <source>
        <strain evidence="1 2">DSM 14980</strain>
    </source>
</reference>
<accession>A0A151ASQ5</accession>